<comment type="caution">
    <text evidence="1">The sequence shown here is derived from an EMBL/GenBank/DDBJ whole genome shotgun (WGS) entry which is preliminary data.</text>
</comment>
<name>A0ACC2HV04_9PLEO</name>
<keyword evidence="2" id="KW-1185">Reference proteome</keyword>
<organism evidence="1 2">
    <name type="scientific">Boeremia exigua</name>
    <dbReference type="NCBI Taxonomy" id="749465"/>
    <lineage>
        <taxon>Eukaryota</taxon>
        <taxon>Fungi</taxon>
        <taxon>Dikarya</taxon>
        <taxon>Ascomycota</taxon>
        <taxon>Pezizomycotina</taxon>
        <taxon>Dothideomycetes</taxon>
        <taxon>Pleosporomycetidae</taxon>
        <taxon>Pleosporales</taxon>
        <taxon>Pleosporineae</taxon>
        <taxon>Didymellaceae</taxon>
        <taxon>Boeremia</taxon>
    </lineage>
</organism>
<gene>
    <name evidence="1" type="ORF">OPT61_g9304</name>
</gene>
<proteinExistence type="predicted"/>
<dbReference type="Proteomes" id="UP001153331">
    <property type="component" value="Unassembled WGS sequence"/>
</dbReference>
<reference evidence="1" key="1">
    <citation type="submission" date="2022-11" db="EMBL/GenBank/DDBJ databases">
        <title>Genome Sequence of Boeremia exigua.</title>
        <authorList>
            <person name="Buettner E."/>
        </authorList>
    </citation>
    <scope>NUCLEOTIDE SEQUENCE</scope>
    <source>
        <strain evidence="1">CU02</strain>
    </source>
</reference>
<sequence>MIIFKDILTDDEIISDSYDLKEVDGVVYEADCKKINVGGETFDTGANASAEEAEEGADDSVETKIDVVHSFRLNETNFDKKGYLTYLKGYMKAVKAKLQEKGASAEEVTAFEKGAAGYAKKIVANFKDYEFLIGESMDPDGMIVLLNYREDGVTPYVTVWKHGLSEMKRVRTWPLRHQEQQQPQASCLRLQIAPRLSLNPHSFWFILRFVLHFGCCEAACGFVVMQQPPRLALPGNGSAGPRSRAAPASVPPLTPRKKGEGLDNLLRSLDEKYQLGLNIRTVWTSPARRKTAADGVLKTIRFLYYRQEAALNDALVTFETTAEFIAKDQRLDVLANILRNKHQSGSPITRSGTPTSATNAPPTNSKTPHPYFTAVEDTPRTRGLFNNHSHDVGASLRAGVSDPGSPTDEDEDDFVTPPSLRQSTRSPSPSVTSKSAMRRVEASAHLSLQGTSRKRPSDGSLQNGKAKKLTKTSEGEQPIYTLQAPVDTKPSPSLFKKPALNQARSFNVLPASQSTVNTSFNTMSSSQQTQPDTANTSFMSDANPPETSHALMTRGISTTFGTLNDQGLGSSIPEEDLLSASAQVESLHAVPSISPRRLSLSRAASCLEGSKPAMSPSKNEIVANSRDTTVFLNQSFPPPGKSVSLFSNQSALQPRSLSAATPTRPQQRSPREQTPLESPSKIAHHIRDIPKQGLFVSEPPYSLRAMPYSALFICQRISLECSTPVEELVSGMDIAQACADPWIFWESLLQHPKITQIKFKDPDRLWSSAKRGSESFTFKGQINLRRKRSGPIFHLDLHPILPDRSCRFQRKFGSDRFLYLNVPDLHTKSWSGGSKADLELVRQRWDEWISSEHSFLFRKWRVFHIEPLKKAKTKGRNAEATHSFRVVLFATEGCGITHKYSLGELTNWFFPFNENLEQGFCKAFARLDLGLSRTTPALIFKPSQVIYVDDILANGDPEATEFDDPRFKWKLVSSSEVMNDGCSIVSVGAALEIWRLYKKFWGVTGPLPSGFQGRIGGAKGLWMVSAESYTKDPEHLEIWIKISKSQLKFCPHPDDLSDATFDRLRLTFEVSNYSTAPRPAELHISFIPIMTDRGVPRDVIAEYIRERLDADRSELLDTLTDPVKLYEYVHKNSSKSKEGADMPWQASLPSNLDDKLKLFLESGASPVQLQILAKYLLRFIKKQHLLQESKLRTPLGKGTYLYGVADPLGVLEPGEVHVQFSSSFVDELTNEKYLNLKGHNLLVARQPAVRNSDMQKVRAVLHPELSHLVDVVVFPSKGQFPLAGKLQGGDYDGDIFWLCWEDRLVAPFRNAPAPVRSPDPEQYGIRVNRETLRDLQLNIKDESSFDNFLRKAITFRSTSSLLGIVTTFLEKQSYLENRMSSSKLDPLADIHDLLVDAAKQGYTFTLANWFSYLRGTLKCNVKLRQPIYKDAMDACAAVKDSGADVDKTREKKYKYKVAHIIDYLYFEVVRDHNVATMKQLQVRLSSATQPDADLLYPYQQLIGLNDPVIKEELRRVREEFERLYNIWNTHTHKDDKDKGDFPRVVEHLHVLYKDIMPVNENHPTIKFWLHPWLRPDFCLWDRLKASMLYNKLQQPGAQTFVFQMAGDELLKIKAETFPRTRYIVASIRANMKPKPIKALVDDDSDEEDDDASVLE</sequence>
<accession>A0ACC2HV04</accession>
<dbReference type="EMBL" id="JAPHNI010001075">
    <property type="protein sequence ID" value="KAJ8106796.1"/>
    <property type="molecule type" value="Genomic_DNA"/>
</dbReference>
<evidence type="ECO:0000313" key="1">
    <source>
        <dbReference type="EMBL" id="KAJ8106796.1"/>
    </source>
</evidence>
<evidence type="ECO:0000313" key="2">
    <source>
        <dbReference type="Proteomes" id="UP001153331"/>
    </source>
</evidence>
<protein>
    <submittedName>
        <fullName evidence="1">Uncharacterized protein</fullName>
    </submittedName>
</protein>